<accession>A0A167RBM3</accession>
<dbReference type="RefSeq" id="YP_010776256.1">
    <property type="nucleotide sequence ID" value="NC_075034.1"/>
</dbReference>
<keyword evidence="2" id="KW-1185">Reference proteome</keyword>
<evidence type="ECO:0000313" key="2">
    <source>
        <dbReference type="Proteomes" id="UP000241365"/>
    </source>
</evidence>
<dbReference type="GeneID" id="80512867"/>
<dbReference type="EMBL" id="KU877344">
    <property type="protein sequence ID" value="ANB50505.1"/>
    <property type="molecule type" value="Genomic_DNA"/>
</dbReference>
<dbReference type="KEGG" id="vg:80512867"/>
<sequence>MSEKNTYRLLNPYIEGTVDTVVKSRNSFSAGKKLYNSISNYFTNHVDDFYMTLQNVETGQLSHFKIGEKRDENGDVNFEMNKLEKNFTPELEKQLITSVKKIDKQTGGKKHYNDSDDSSSEESECFKFPLQPITKFIYFYMPYYKLNLVGLSPIDMARIFMPTFGFTYNPSLEIRFDLYKYF</sequence>
<proteinExistence type="predicted"/>
<protein>
    <submittedName>
        <fullName evidence="1">Uncharacterized protein</fullName>
    </submittedName>
</protein>
<evidence type="ECO:0000313" key="1">
    <source>
        <dbReference type="EMBL" id="ANB50505.1"/>
    </source>
</evidence>
<name>A0A167RBM3_9VIRU</name>
<reference evidence="1 2" key="1">
    <citation type="journal article" date="2016" name="Genome Announc.">
        <title>Complete Genome Sequence of a New Megavirus Family Member Isolated from an Inland Water Lake for the First Time in India.</title>
        <authorList>
            <person name="Chatterjee A."/>
            <person name="Ali F."/>
            <person name="Bange D."/>
            <person name="Kondabagil K."/>
        </authorList>
    </citation>
    <scope>NUCLEOTIDE SEQUENCE [LARGE SCALE GENOMIC DNA]</scope>
    <source>
        <strain evidence="1">1</strain>
    </source>
</reference>
<organism evidence="1 2">
    <name type="scientific">Powai lake megavirus</name>
    <dbReference type="NCBI Taxonomy" id="1842663"/>
    <lineage>
        <taxon>Viruses</taxon>
        <taxon>Varidnaviria</taxon>
        <taxon>Bamfordvirae</taxon>
        <taxon>Nucleocytoviricota</taxon>
        <taxon>Megaviricetes</taxon>
        <taxon>Imitervirales</taxon>
        <taxon>Mimiviridae</taxon>
        <taxon>Megamimivirinae</taxon>
        <taxon>Megavirus</taxon>
        <taxon>Megavirus powaiense</taxon>
    </lineage>
</organism>
<dbReference type="Proteomes" id="UP000241365">
    <property type="component" value="Segment"/>
</dbReference>